<dbReference type="EMBL" id="JAPFFF010000014">
    <property type="protein sequence ID" value="KAK8870194.1"/>
    <property type="molecule type" value="Genomic_DNA"/>
</dbReference>
<evidence type="ECO:0000313" key="2">
    <source>
        <dbReference type="Proteomes" id="UP001470230"/>
    </source>
</evidence>
<dbReference type="SUPFAM" id="SSF81901">
    <property type="entry name" value="HCP-like"/>
    <property type="match status" value="1"/>
</dbReference>
<organism evidence="1 2">
    <name type="scientific">Tritrichomonas musculus</name>
    <dbReference type="NCBI Taxonomy" id="1915356"/>
    <lineage>
        <taxon>Eukaryota</taxon>
        <taxon>Metamonada</taxon>
        <taxon>Parabasalia</taxon>
        <taxon>Tritrichomonadida</taxon>
        <taxon>Tritrichomonadidae</taxon>
        <taxon>Tritrichomonas</taxon>
    </lineage>
</organism>
<proteinExistence type="predicted"/>
<protein>
    <submittedName>
        <fullName evidence="1">Uncharacterized protein</fullName>
    </submittedName>
</protein>
<sequence length="146" mass="17018">MNIIIQYSSDDEEYDKIYEQQSENVKINEESEEISTEVKNKYKELAFKWFEKAYKKRITKATINNDGLCFFRGFGNQQNIEKAIEILNKLSLAFALFLNQIANYFKGVMLYKGQGCNQNTDEGYKNLNDLSKNGNDQATEFFDLIT</sequence>
<evidence type="ECO:0000313" key="1">
    <source>
        <dbReference type="EMBL" id="KAK8870194.1"/>
    </source>
</evidence>
<dbReference type="Proteomes" id="UP001470230">
    <property type="component" value="Unassembled WGS sequence"/>
</dbReference>
<accession>A0ABR2IY95</accession>
<comment type="caution">
    <text evidence="1">The sequence shown here is derived from an EMBL/GenBank/DDBJ whole genome shotgun (WGS) entry which is preliminary data.</text>
</comment>
<name>A0ABR2IY95_9EUKA</name>
<reference evidence="1 2" key="1">
    <citation type="submission" date="2024-04" db="EMBL/GenBank/DDBJ databases">
        <title>Tritrichomonas musculus Genome.</title>
        <authorList>
            <person name="Alves-Ferreira E."/>
            <person name="Grigg M."/>
            <person name="Lorenzi H."/>
            <person name="Galac M."/>
        </authorList>
    </citation>
    <scope>NUCLEOTIDE SEQUENCE [LARGE SCALE GENOMIC DNA]</scope>
    <source>
        <strain evidence="1 2">EAF2021</strain>
    </source>
</reference>
<dbReference type="InterPro" id="IPR011990">
    <property type="entry name" value="TPR-like_helical_dom_sf"/>
</dbReference>
<keyword evidence="2" id="KW-1185">Reference proteome</keyword>
<dbReference type="Gene3D" id="1.25.40.10">
    <property type="entry name" value="Tetratricopeptide repeat domain"/>
    <property type="match status" value="1"/>
</dbReference>
<gene>
    <name evidence="1" type="ORF">M9Y10_008071</name>
</gene>